<gene>
    <name evidence="3" type="ORF">ML536_10480</name>
</gene>
<keyword evidence="2" id="KW-0732">Signal</keyword>
<evidence type="ECO:0000313" key="4">
    <source>
        <dbReference type="Proteomes" id="UP001156140"/>
    </source>
</evidence>
<comment type="caution">
    <text evidence="3">The sequence shown here is derived from an EMBL/GenBank/DDBJ whole genome shotgun (WGS) entry which is preliminary data.</text>
</comment>
<dbReference type="EMBL" id="JALAZD010000001">
    <property type="protein sequence ID" value="MCI0127251.1"/>
    <property type="molecule type" value="Genomic_DNA"/>
</dbReference>
<evidence type="ECO:0000256" key="2">
    <source>
        <dbReference type="SAM" id="SignalP"/>
    </source>
</evidence>
<accession>A0AA41QPF2</accession>
<dbReference type="Proteomes" id="UP001156140">
    <property type="component" value="Unassembled WGS sequence"/>
</dbReference>
<feature type="chain" id="PRO_5041219320" evidence="2">
    <location>
        <begin position="23"/>
        <end position="60"/>
    </location>
</feature>
<feature type="compositionally biased region" description="Low complexity" evidence="1">
    <location>
        <begin position="42"/>
        <end position="60"/>
    </location>
</feature>
<evidence type="ECO:0000256" key="1">
    <source>
        <dbReference type="SAM" id="MobiDB-lite"/>
    </source>
</evidence>
<reference evidence="3" key="1">
    <citation type="submission" date="2022-03" db="EMBL/GenBank/DDBJ databases">
        <title>The complete genome sequence of a Methyloterrigena soli.</title>
        <authorList>
            <person name="Zi Z."/>
        </authorList>
    </citation>
    <scope>NUCLEOTIDE SEQUENCE</scope>
    <source>
        <strain evidence="3">M48</strain>
    </source>
</reference>
<dbReference type="RefSeq" id="WP_281735837.1">
    <property type="nucleotide sequence ID" value="NZ_JAKETQ010000001.1"/>
</dbReference>
<feature type="region of interest" description="Disordered" evidence="1">
    <location>
        <begin position="37"/>
        <end position="60"/>
    </location>
</feature>
<protein>
    <submittedName>
        <fullName evidence="3">Uncharacterized protein</fullName>
    </submittedName>
</protein>
<sequence length="60" mass="6065">MNKLTPVFIAGAIAVSAGLAFAQSRIAIAPQPDRMMEMSHNAASGPPKAAAATPHSSHAP</sequence>
<feature type="signal peptide" evidence="2">
    <location>
        <begin position="1"/>
        <end position="22"/>
    </location>
</feature>
<name>A0AA41QPF2_9HYPH</name>
<organism evidence="3 4">
    <name type="scientific">Paradevosia shaoguanensis</name>
    <dbReference type="NCBI Taxonomy" id="1335043"/>
    <lineage>
        <taxon>Bacteria</taxon>
        <taxon>Pseudomonadati</taxon>
        <taxon>Pseudomonadota</taxon>
        <taxon>Alphaproteobacteria</taxon>
        <taxon>Hyphomicrobiales</taxon>
        <taxon>Devosiaceae</taxon>
        <taxon>Paradevosia</taxon>
    </lineage>
</organism>
<keyword evidence="4" id="KW-1185">Reference proteome</keyword>
<evidence type="ECO:0000313" key="3">
    <source>
        <dbReference type="EMBL" id="MCI0127251.1"/>
    </source>
</evidence>
<dbReference type="AlphaFoldDB" id="A0AA41QPF2"/>
<proteinExistence type="predicted"/>